<protein>
    <submittedName>
        <fullName evidence="2">Acyl-protein synthetase</fullName>
    </submittedName>
</protein>
<accession>A0A8J6ITA4</accession>
<dbReference type="Proteomes" id="UP000601768">
    <property type="component" value="Unassembled WGS sequence"/>
</dbReference>
<evidence type="ECO:0000259" key="1">
    <source>
        <dbReference type="Pfam" id="PF04443"/>
    </source>
</evidence>
<dbReference type="SUPFAM" id="SSF56801">
    <property type="entry name" value="Acetyl-CoA synthetase-like"/>
    <property type="match status" value="1"/>
</dbReference>
<comment type="caution">
    <text evidence="2">The sequence shown here is derived from an EMBL/GenBank/DDBJ whole genome shotgun (WGS) entry which is preliminary data.</text>
</comment>
<name>A0A8J6ITA4_9ALTE</name>
<gene>
    <name evidence="2" type="ORF">H8B19_04005</name>
</gene>
<reference evidence="2" key="2">
    <citation type="submission" date="2020-08" db="EMBL/GenBank/DDBJ databases">
        <authorList>
            <person name="Lai Q."/>
        </authorList>
    </citation>
    <scope>NUCLEOTIDE SEQUENCE</scope>
    <source>
        <strain evidence="2">S27-2</strain>
    </source>
</reference>
<dbReference type="GO" id="GO:0047474">
    <property type="term" value="F:long-chain fatty acid--protein ligase activity"/>
    <property type="evidence" value="ECO:0007669"/>
    <property type="project" value="InterPro"/>
</dbReference>
<keyword evidence="3" id="KW-1185">Reference proteome</keyword>
<dbReference type="GO" id="GO:0008218">
    <property type="term" value="P:bioluminescence"/>
    <property type="evidence" value="ECO:0007669"/>
    <property type="project" value="InterPro"/>
</dbReference>
<sequence>MLDFNADDIYALDARQKQAFLQPELDKLSEFHREHCDAYQRICSGWNLAAGDSAMPLAVRLFKEMSLKSISDDEVFKVLHSSGTSGQPSTIYLDKATAQLQSQILVKILQHWLGKARRPMLLIDSPATLKKSGGMSARAAGLQGLSFFGHNHTYALDENMQLDINAVSQFFAEFGQQPVLMFGFTFMVWQCFVQQLQKHNLRFNLQDAVLIHGGGWKKLQAQAVSNQDFKQAINLQLGHVRVHDYYGMVEQTGTIYFECEQGHLHCPVWSDIQIRRAHDLSVCDVGETGLIQLNSVTAQSYPGHQLLTEDLGLLLGEDDCQCGRKGKYFNVVGRVPKAEVRGCSDTFS</sequence>
<proteinExistence type="predicted"/>
<dbReference type="Gene3D" id="3.40.50.12780">
    <property type="entry name" value="N-terminal domain of ligase-like"/>
    <property type="match status" value="1"/>
</dbReference>
<dbReference type="Pfam" id="PF04443">
    <property type="entry name" value="LuxE"/>
    <property type="match status" value="1"/>
</dbReference>
<dbReference type="RefSeq" id="WP_186505489.1">
    <property type="nucleotide sequence ID" value="NZ_JACNEP010000002.1"/>
</dbReference>
<dbReference type="AlphaFoldDB" id="A0A8J6ITA4"/>
<dbReference type="InterPro" id="IPR007534">
    <property type="entry name" value="LuxE"/>
</dbReference>
<reference evidence="2" key="1">
    <citation type="journal article" date="2018" name="Int. J. Syst. Evol. Microbiol.">
        <title>Neptunicella marina gen. nov., sp. nov., isolated from surface seawater.</title>
        <authorList>
            <person name="Liu X."/>
            <person name="Lai Q."/>
            <person name="Du Y."/>
            <person name="Zhang X."/>
            <person name="Liu Z."/>
            <person name="Sun F."/>
            <person name="Shao Z."/>
        </authorList>
    </citation>
    <scope>NUCLEOTIDE SEQUENCE</scope>
    <source>
        <strain evidence="2">S27-2</strain>
    </source>
</reference>
<feature type="domain" description="Acyl-protein synthetase LuxE" evidence="1">
    <location>
        <begin position="17"/>
        <end position="347"/>
    </location>
</feature>
<dbReference type="EMBL" id="JACNEP010000002">
    <property type="protein sequence ID" value="MBC3765028.1"/>
    <property type="molecule type" value="Genomic_DNA"/>
</dbReference>
<dbReference type="InterPro" id="IPR042099">
    <property type="entry name" value="ANL_N_sf"/>
</dbReference>
<organism evidence="2 3">
    <name type="scientific">Neptunicella marina</name>
    <dbReference type="NCBI Taxonomy" id="2125989"/>
    <lineage>
        <taxon>Bacteria</taxon>
        <taxon>Pseudomonadati</taxon>
        <taxon>Pseudomonadota</taxon>
        <taxon>Gammaproteobacteria</taxon>
        <taxon>Alteromonadales</taxon>
        <taxon>Alteromonadaceae</taxon>
        <taxon>Neptunicella</taxon>
    </lineage>
</organism>
<evidence type="ECO:0000313" key="3">
    <source>
        <dbReference type="Proteomes" id="UP000601768"/>
    </source>
</evidence>
<evidence type="ECO:0000313" key="2">
    <source>
        <dbReference type="EMBL" id="MBC3765028.1"/>
    </source>
</evidence>